<dbReference type="OMA" id="MMKELTV"/>
<feature type="chain" id="PRO_5029764220" evidence="1">
    <location>
        <begin position="21"/>
        <end position="126"/>
    </location>
</feature>
<organism evidence="2 3">
    <name type="scientific">Strongylocentrotus purpuratus</name>
    <name type="common">Purple sea urchin</name>
    <dbReference type="NCBI Taxonomy" id="7668"/>
    <lineage>
        <taxon>Eukaryota</taxon>
        <taxon>Metazoa</taxon>
        <taxon>Echinodermata</taxon>
        <taxon>Eleutherozoa</taxon>
        <taxon>Echinozoa</taxon>
        <taxon>Echinoidea</taxon>
        <taxon>Euechinoidea</taxon>
        <taxon>Echinacea</taxon>
        <taxon>Camarodonta</taxon>
        <taxon>Echinidea</taxon>
        <taxon>Strongylocentrotidae</taxon>
        <taxon>Strongylocentrotus</taxon>
    </lineage>
</organism>
<dbReference type="GeneID" id="105442779"/>
<reference evidence="3" key="1">
    <citation type="submission" date="2015-02" db="EMBL/GenBank/DDBJ databases">
        <title>Genome sequencing for Strongylocentrotus purpuratus.</title>
        <authorList>
            <person name="Murali S."/>
            <person name="Liu Y."/>
            <person name="Vee V."/>
            <person name="English A."/>
            <person name="Wang M."/>
            <person name="Skinner E."/>
            <person name="Han Y."/>
            <person name="Muzny D.M."/>
            <person name="Worley K.C."/>
            <person name="Gibbs R.A."/>
        </authorList>
    </citation>
    <scope>NUCLEOTIDE SEQUENCE</scope>
</reference>
<keyword evidence="3" id="KW-1185">Reference proteome</keyword>
<dbReference type="InParanoid" id="A0A7M7HKR9"/>
<dbReference type="Proteomes" id="UP000007110">
    <property type="component" value="Unassembled WGS sequence"/>
</dbReference>
<proteinExistence type="predicted"/>
<evidence type="ECO:0000313" key="3">
    <source>
        <dbReference type="Proteomes" id="UP000007110"/>
    </source>
</evidence>
<accession>A0A7M7HKR9</accession>
<sequence length="126" mass="14079">MMKELTVAALVVLALSSAFASPLLESQLRFHSDVAELIADIFKNGGLKRNKPPNFTAKLAQMHAVAGMGKRTIEKEDIAKNLRLLRALSNEFDLSDGKSIQERRPNLSQDELYGEDVHPFQDTVNW</sequence>
<dbReference type="AlphaFoldDB" id="A0A7M7HKR9"/>
<evidence type="ECO:0000256" key="1">
    <source>
        <dbReference type="SAM" id="SignalP"/>
    </source>
</evidence>
<evidence type="ECO:0000313" key="2">
    <source>
        <dbReference type="EnsemblMetazoa" id="XP_011673610"/>
    </source>
</evidence>
<dbReference type="KEGG" id="spu:105442779"/>
<dbReference type="RefSeq" id="XP_011673610.1">
    <property type="nucleotide sequence ID" value="XM_011675308.2"/>
</dbReference>
<name>A0A7M7HKR9_STRPU</name>
<keyword evidence="1" id="KW-0732">Signal</keyword>
<dbReference type="OrthoDB" id="10326784at2759"/>
<protein>
    <submittedName>
        <fullName evidence="2">Uncharacterized protein</fullName>
    </submittedName>
</protein>
<reference evidence="2" key="2">
    <citation type="submission" date="2021-01" db="UniProtKB">
        <authorList>
            <consortium name="EnsemblMetazoa"/>
        </authorList>
    </citation>
    <scope>IDENTIFICATION</scope>
</reference>
<feature type="signal peptide" evidence="1">
    <location>
        <begin position="1"/>
        <end position="20"/>
    </location>
</feature>
<dbReference type="EnsemblMetazoa" id="XM_011675308">
    <property type="protein sequence ID" value="XP_011673610"/>
    <property type="gene ID" value="LOC105442779"/>
</dbReference>